<evidence type="ECO:0000256" key="1">
    <source>
        <dbReference type="SAM" id="SignalP"/>
    </source>
</evidence>
<feature type="signal peptide" evidence="1">
    <location>
        <begin position="1"/>
        <end position="27"/>
    </location>
</feature>
<organism evidence="2 3">
    <name type="scientific">Hesseltinella vesiculosa</name>
    <dbReference type="NCBI Taxonomy" id="101127"/>
    <lineage>
        <taxon>Eukaryota</taxon>
        <taxon>Fungi</taxon>
        <taxon>Fungi incertae sedis</taxon>
        <taxon>Mucoromycota</taxon>
        <taxon>Mucoromycotina</taxon>
        <taxon>Mucoromycetes</taxon>
        <taxon>Mucorales</taxon>
        <taxon>Cunninghamellaceae</taxon>
        <taxon>Hesseltinella</taxon>
    </lineage>
</organism>
<feature type="chain" id="PRO_5012485109" evidence="1">
    <location>
        <begin position="28"/>
        <end position="68"/>
    </location>
</feature>
<reference evidence="2 3" key="1">
    <citation type="submission" date="2016-07" db="EMBL/GenBank/DDBJ databases">
        <title>Pervasive Adenine N6-methylation of Active Genes in Fungi.</title>
        <authorList>
            <consortium name="DOE Joint Genome Institute"/>
            <person name="Mondo S.J."/>
            <person name="Dannebaum R.O."/>
            <person name="Kuo R.C."/>
            <person name="Labutti K."/>
            <person name="Haridas S."/>
            <person name="Kuo A."/>
            <person name="Salamov A."/>
            <person name="Ahrendt S.R."/>
            <person name="Lipzen A."/>
            <person name="Sullivan W."/>
            <person name="Andreopoulos W.B."/>
            <person name="Clum A."/>
            <person name="Lindquist E."/>
            <person name="Daum C."/>
            <person name="Ramamoorthy G.K."/>
            <person name="Gryganskyi A."/>
            <person name="Culley D."/>
            <person name="Magnuson J.K."/>
            <person name="James T.Y."/>
            <person name="O'Malley M.A."/>
            <person name="Stajich J.E."/>
            <person name="Spatafora J.W."/>
            <person name="Visel A."/>
            <person name="Grigoriev I.V."/>
        </authorList>
    </citation>
    <scope>NUCLEOTIDE SEQUENCE [LARGE SCALE GENOMIC DNA]</scope>
    <source>
        <strain evidence="2 3">NRRL 3301</strain>
    </source>
</reference>
<sequence length="68" mass="7406">MSQKSAKSVVSILLFFISLAIIGLTSADSDARGNIQAVRQAVRQARQPGADNPQAIARGLWRPRKEPF</sequence>
<protein>
    <submittedName>
        <fullName evidence="2">Uncharacterized protein</fullName>
    </submittedName>
</protein>
<name>A0A1X2GSW4_9FUNG</name>
<dbReference type="Proteomes" id="UP000242146">
    <property type="component" value="Unassembled WGS sequence"/>
</dbReference>
<comment type="caution">
    <text evidence="2">The sequence shown here is derived from an EMBL/GenBank/DDBJ whole genome shotgun (WGS) entry which is preliminary data.</text>
</comment>
<dbReference type="AlphaFoldDB" id="A0A1X2GSW4"/>
<proteinExistence type="predicted"/>
<gene>
    <name evidence="2" type="ORF">DM01DRAFT_1332713</name>
</gene>
<keyword evidence="3" id="KW-1185">Reference proteome</keyword>
<dbReference type="EMBL" id="MCGT01000004">
    <property type="protein sequence ID" value="ORX60577.1"/>
    <property type="molecule type" value="Genomic_DNA"/>
</dbReference>
<keyword evidence="1" id="KW-0732">Signal</keyword>
<evidence type="ECO:0000313" key="3">
    <source>
        <dbReference type="Proteomes" id="UP000242146"/>
    </source>
</evidence>
<accession>A0A1X2GSW4</accession>
<evidence type="ECO:0000313" key="2">
    <source>
        <dbReference type="EMBL" id="ORX60577.1"/>
    </source>
</evidence>